<proteinExistence type="inferred from homology"/>
<evidence type="ECO:0000256" key="2">
    <source>
        <dbReference type="ARBA" id="ARBA00010790"/>
    </source>
</evidence>
<keyword evidence="4" id="KW-0274">FAD</keyword>
<feature type="domain" description="Glucose-methanol-choline oxidoreductase N-terminal" evidence="5">
    <location>
        <begin position="129"/>
        <end position="143"/>
    </location>
</feature>
<dbReference type="InterPro" id="IPR000172">
    <property type="entry name" value="GMC_OxRdtase_N"/>
</dbReference>
<dbReference type="Gene3D" id="3.50.50.60">
    <property type="entry name" value="FAD/NAD(P)-binding domain"/>
    <property type="match status" value="1"/>
</dbReference>
<dbReference type="InterPro" id="IPR012132">
    <property type="entry name" value="GMC_OxRdtase"/>
</dbReference>
<dbReference type="AlphaFoldDB" id="A0A6J4S277"/>
<comment type="cofactor">
    <cofactor evidence="1">
        <name>FAD</name>
        <dbReference type="ChEBI" id="CHEBI:57692"/>
    </cofactor>
</comment>
<accession>A0A6J4S277</accession>
<dbReference type="Gene3D" id="3.30.560.10">
    <property type="entry name" value="Glucose Oxidase, domain 3"/>
    <property type="match status" value="1"/>
</dbReference>
<dbReference type="SUPFAM" id="SSF54373">
    <property type="entry name" value="FAD-linked reductases, C-terminal domain"/>
    <property type="match status" value="1"/>
</dbReference>
<dbReference type="Pfam" id="PF00732">
    <property type="entry name" value="GMC_oxred_N"/>
    <property type="match status" value="1"/>
</dbReference>
<dbReference type="InterPro" id="IPR007867">
    <property type="entry name" value="GMC_OxRtase_C"/>
</dbReference>
<dbReference type="InterPro" id="IPR036188">
    <property type="entry name" value="FAD/NAD-bd_sf"/>
</dbReference>
<dbReference type="PROSITE" id="PS00624">
    <property type="entry name" value="GMC_OXRED_2"/>
    <property type="match status" value="1"/>
</dbReference>
<sequence length="409" mass="43363">RSEENERGESEFHGADGPLRVCDGRARSELSQAFIDSAVAAGHPVNDDFNAGEQDGVGWYQLTQRDGKRGSCALSYLHPVSDRPNLTVEKHVHVLRVLLEGNRATGIAGVRLDEVLEFSASREVILCAGAYGSPQLLMLSGIGRREELEPLQIEPLVESPGVGLNLQDHPNAGVIHAVEEPISLFEAMNPDNLARLMGEGQGPLTSNVAEVGGFVQTRAGLEGPDIQFHFAPAVFQHEGLIPGQEHGFAAGACVLKPKSRGYVALVSPDPTAKPLIVHNYLDHPDDRASMIAGVRACMEIAATEPLARYASGPINVPASDSDEDILAHVAANLQTLYHPVGTCRMGTDELAVVDPELRVHGVEGLRVIDASVMPTVTRGNTNAPTIAIAERAADLVRGRVPAGTAAAAA</sequence>
<keyword evidence="3" id="KW-0285">Flavoprotein</keyword>
<dbReference type="PANTHER" id="PTHR11552:SF147">
    <property type="entry name" value="CHOLINE DEHYDROGENASE, MITOCHONDRIAL"/>
    <property type="match status" value="1"/>
</dbReference>
<dbReference type="EMBL" id="CADCVV010000027">
    <property type="protein sequence ID" value="CAA9484539.1"/>
    <property type="molecule type" value="Genomic_DNA"/>
</dbReference>
<evidence type="ECO:0000256" key="4">
    <source>
        <dbReference type="ARBA" id="ARBA00022827"/>
    </source>
</evidence>
<organism evidence="6">
    <name type="scientific">uncultured Solirubrobacterales bacterium</name>
    <dbReference type="NCBI Taxonomy" id="768556"/>
    <lineage>
        <taxon>Bacteria</taxon>
        <taxon>Bacillati</taxon>
        <taxon>Actinomycetota</taxon>
        <taxon>Thermoleophilia</taxon>
        <taxon>Solirubrobacterales</taxon>
        <taxon>environmental samples</taxon>
    </lineage>
</organism>
<feature type="non-terminal residue" evidence="6">
    <location>
        <position position="1"/>
    </location>
</feature>
<dbReference type="PANTHER" id="PTHR11552">
    <property type="entry name" value="GLUCOSE-METHANOL-CHOLINE GMC OXIDOREDUCTASE"/>
    <property type="match status" value="1"/>
</dbReference>
<dbReference type="Pfam" id="PF05199">
    <property type="entry name" value="GMC_oxred_C"/>
    <property type="match status" value="1"/>
</dbReference>
<dbReference type="SUPFAM" id="SSF51905">
    <property type="entry name" value="FAD/NAD(P)-binding domain"/>
    <property type="match status" value="1"/>
</dbReference>
<reference evidence="6" key="1">
    <citation type="submission" date="2020-02" db="EMBL/GenBank/DDBJ databases">
        <authorList>
            <person name="Meier V. D."/>
        </authorList>
    </citation>
    <scope>NUCLEOTIDE SEQUENCE</scope>
    <source>
        <strain evidence="6">AVDCRST_MAG17</strain>
    </source>
</reference>
<dbReference type="GO" id="GO:0050660">
    <property type="term" value="F:flavin adenine dinucleotide binding"/>
    <property type="evidence" value="ECO:0007669"/>
    <property type="project" value="InterPro"/>
</dbReference>
<evidence type="ECO:0000256" key="3">
    <source>
        <dbReference type="ARBA" id="ARBA00022630"/>
    </source>
</evidence>
<dbReference type="GO" id="GO:0016614">
    <property type="term" value="F:oxidoreductase activity, acting on CH-OH group of donors"/>
    <property type="evidence" value="ECO:0007669"/>
    <property type="project" value="InterPro"/>
</dbReference>
<gene>
    <name evidence="6" type="ORF">AVDCRST_MAG17-371</name>
</gene>
<evidence type="ECO:0000313" key="6">
    <source>
        <dbReference type="EMBL" id="CAA9484539.1"/>
    </source>
</evidence>
<evidence type="ECO:0000256" key="1">
    <source>
        <dbReference type="ARBA" id="ARBA00001974"/>
    </source>
</evidence>
<evidence type="ECO:0000259" key="5">
    <source>
        <dbReference type="PROSITE" id="PS00624"/>
    </source>
</evidence>
<comment type="similarity">
    <text evidence="2">Belongs to the GMC oxidoreductase family.</text>
</comment>
<protein>
    <submittedName>
        <fullName evidence="6">Oxidoreductase, GMC family</fullName>
    </submittedName>
</protein>
<name>A0A6J4S277_9ACTN</name>